<dbReference type="AlphaFoldDB" id="A0AAD4HNZ7"/>
<sequence>MISLQRSSTTLHKKDLSSNPRALRRLQTTCKHAKRTLSSATQIAIEIDCSPQSCPFRGAIDKANVHEIVLIGGSMYTPHIVKLVSDFFNDKEPNKSINPGEAIAYGAAVQAAILFGDTSEKTQDLLLLDVIPLSLGIETASGDMTALIKCNTTVPTGVTSASLQVHSRIQWTRKAQLSSFEGPPGMLGFYELQLLLLVSLCLISLSSAMSHDRKS</sequence>
<dbReference type="InterPro" id="IPR043129">
    <property type="entry name" value="ATPase_NBD"/>
</dbReference>
<dbReference type="InterPro" id="IPR029047">
    <property type="entry name" value="HSP70_peptide-bd_sf"/>
</dbReference>
<dbReference type="GO" id="GO:0005524">
    <property type="term" value="F:ATP binding"/>
    <property type="evidence" value="ECO:0007669"/>
    <property type="project" value="UniProtKB-KW"/>
</dbReference>
<dbReference type="Proteomes" id="UP001195769">
    <property type="component" value="Unassembled WGS sequence"/>
</dbReference>
<dbReference type="SUPFAM" id="SSF53067">
    <property type="entry name" value="Actin-like ATPase domain"/>
    <property type="match status" value="1"/>
</dbReference>
<dbReference type="InterPro" id="IPR013126">
    <property type="entry name" value="Hsp_70_fam"/>
</dbReference>
<dbReference type="GeneID" id="64663455"/>
<evidence type="ECO:0000256" key="1">
    <source>
        <dbReference type="ARBA" id="ARBA00022741"/>
    </source>
</evidence>
<evidence type="ECO:0000313" key="4">
    <source>
        <dbReference type="Proteomes" id="UP001195769"/>
    </source>
</evidence>
<evidence type="ECO:0000256" key="2">
    <source>
        <dbReference type="ARBA" id="ARBA00022840"/>
    </source>
</evidence>
<name>A0AAD4HNZ7_9AGAM</name>
<keyword evidence="2" id="KW-0067">ATP-binding</keyword>
<dbReference type="SUPFAM" id="SSF100920">
    <property type="entry name" value="Heat shock protein 70kD (HSP70), peptide-binding domain"/>
    <property type="match status" value="1"/>
</dbReference>
<dbReference type="Gene3D" id="2.60.34.10">
    <property type="entry name" value="Substrate Binding Domain Of DNAk, Chain A, domain 1"/>
    <property type="match status" value="1"/>
</dbReference>
<reference evidence="3" key="1">
    <citation type="journal article" date="2020" name="New Phytol.">
        <title>Comparative genomics reveals dynamic genome evolution in host specialist ectomycorrhizal fungi.</title>
        <authorList>
            <person name="Lofgren L.A."/>
            <person name="Nguyen N.H."/>
            <person name="Vilgalys R."/>
            <person name="Ruytinx J."/>
            <person name="Liao H.L."/>
            <person name="Branco S."/>
            <person name="Kuo A."/>
            <person name="LaButti K."/>
            <person name="Lipzen A."/>
            <person name="Andreopoulos W."/>
            <person name="Pangilinan J."/>
            <person name="Riley R."/>
            <person name="Hundley H."/>
            <person name="Na H."/>
            <person name="Barry K."/>
            <person name="Grigoriev I.V."/>
            <person name="Stajich J.E."/>
            <person name="Kennedy P.G."/>
        </authorList>
    </citation>
    <scope>NUCLEOTIDE SEQUENCE</scope>
    <source>
        <strain evidence="3">FC203</strain>
    </source>
</reference>
<keyword evidence="4" id="KW-1185">Reference proteome</keyword>
<evidence type="ECO:0000313" key="3">
    <source>
        <dbReference type="EMBL" id="KAG1903492.1"/>
    </source>
</evidence>
<gene>
    <name evidence="3" type="ORF">F5891DRAFT_1209864</name>
</gene>
<dbReference type="Gene3D" id="3.30.420.40">
    <property type="match status" value="2"/>
</dbReference>
<organism evidence="3 4">
    <name type="scientific">Suillus fuscotomentosus</name>
    <dbReference type="NCBI Taxonomy" id="1912939"/>
    <lineage>
        <taxon>Eukaryota</taxon>
        <taxon>Fungi</taxon>
        <taxon>Dikarya</taxon>
        <taxon>Basidiomycota</taxon>
        <taxon>Agaricomycotina</taxon>
        <taxon>Agaricomycetes</taxon>
        <taxon>Agaricomycetidae</taxon>
        <taxon>Boletales</taxon>
        <taxon>Suillineae</taxon>
        <taxon>Suillaceae</taxon>
        <taxon>Suillus</taxon>
    </lineage>
</organism>
<dbReference type="Gene3D" id="3.90.640.10">
    <property type="entry name" value="Actin, Chain A, domain 4"/>
    <property type="match status" value="1"/>
</dbReference>
<keyword evidence="1" id="KW-0547">Nucleotide-binding</keyword>
<proteinExistence type="predicted"/>
<protein>
    <submittedName>
        <fullName evidence="3">ENSANGG00000017398 protein</fullName>
    </submittedName>
</protein>
<dbReference type="GO" id="GO:0140662">
    <property type="term" value="F:ATP-dependent protein folding chaperone"/>
    <property type="evidence" value="ECO:0007669"/>
    <property type="project" value="InterPro"/>
</dbReference>
<dbReference type="EMBL" id="JABBWK010000012">
    <property type="protein sequence ID" value="KAG1903492.1"/>
    <property type="molecule type" value="Genomic_DNA"/>
</dbReference>
<accession>A0AAD4HNZ7</accession>
<dbReference type="Pfam" id="PF00012">
    <property type="entry name" value="HSP70"/>
    <property type="match status" value="2"/>
</dbReference>
<dbReference type="PANTHER" id="PTHR19375">
    <property type="entry name" value="HEAT SHOCK PROTEIN 70KDA"/>
    <property type="match status" value="1"/>
</dbReference>
<comment type="caution">
    <text evidence="3">The sequence shown here is derived from an EMBL/GenBank/DDBJ whole genome shotgun (WGS) entry which is preliminary data.</text>
</comment>
<dbReference type="RefSeq" id="XP_041229067.1">
    <property type="nucleotide sequence ID" value="XM_041369157.1"/>
</dbReference>